<keyword evidence="9" id="KW-1185">Reference proteome</keyword>
<dbReference type="Proteomes" id="UP001519460">
    <property type="component" value="Unassembled WGS sequence"/>
</dbReference>
<dbReference type="PROSITE" id="PS50262">
    <property type="entry name" value="G_PROTEIN_RECEP_F1_2"/>
    <property type="match status" value="1"/>
</dbReference>
<evidence type="ECO:0000313" key="9">
    <source>
        <dbReference type="Proteomes" id="UP001519460"/>
    </source>
</evidence>
<feature type="transmembrane region" description="Helical" evidence="6">
    <location>
        <begin position="302"/>
        <end position="323"/>
    </location>
</feature>
<dbReference type="EMBL" id="JACVVK020000011">
    <property type="protein sequence ID" value="KAK7505211.1"/>
    <property type="molecule type" value="Genomic_DNA"/>
</dbReference>
<dbReference type="PANTHER" id="PTHR46641">
    <property type="entry name" value="FMRFAMIDE RECEPTOR-RELATED"/>
    <property type="match status" value="1"/>
</dbReference>
<evidence type="ECO:0000256" key="4">
    <source>
        <dbReference type="ARBA" id="ARBA00023136"/>
    </source>
</evidence>
<dbReference type="AlphaFoldDB" id="A0ABD0M0J5"/>
<dbReference type="Pfam" id="PF00001">
    <property type="entry name" value="7tm_1"/>
    <property type="match status" value="1"/>
</dbReference>
<dbReference type="SUPFAM" id="SSF81321">
    <property type="entry name" value="Family A G protein-coupled receptor-like"/>
    <property type="match status" value="1"/>
</dbReference>
<feature type="transmembrane region" description="Helical" evidence="6">
    <location>
        <begin position="343"/>
        <end position="362"/>
    </location>
</feature>
<evidence type="ECO:0000256" key="1">
    <source>
        <dbReference type="ARBA" id="ARBA00004370"/>
    </source>
</evidence>
<keyword evidence="3 6" id="KW-1133">Transmembrane helix</keyword>
<evidence type="ECO:0000256" key="3">
    <source>
        <dbReference type="ARBA" id="ARBA00022989"/>
    </source>
</evidence>
<gene>
    <name evidence="8" type="ORF">BaRGS_00003373</name>
</gene>
<protein>
    <recommendedName>
        <fullName evidence="7">G-protein coupled receptors family 1 profile domain-containing protein</fullName>
    </recommendedName>
</protein>
<evidence type="ECO:0000256" key="6">
    <source>
        <dbReference type="SAM" id="Phobius"/>
    </source>
</evidence>
<dbReference type="PROSITE" id="PS00237">
    <property type="entry name" value="G_PROTEIN_RECEP_F1_1"/>
    <property type="match status" value="1"/>
</dbReference>
<dbReference type="Gene3D" id="1.20.1070.10">
    <property type="entry name" value="Rhodopsin 7-helix transmembrane proteins"/>
    <property type="match status" value="1"/>
</dbReference>
<feature type="transmembrane region" description="Helical" evidence="6">
    <location>
        <begin position="383"/>
        <end position="407"/>
    </location>
</feature>
<feature type="non-terminal residue" evidence="8">
    <location>
        <position position="1"/>
    </location>
</feature>
<dbReference type="PANTHER" id="PTHR46641:SF25">
    <property type="entry name" value="CNMAMIDE RECEPTOR-RELATED"/>
    <property type="match status" value="1"/>
</dbReference>
<accession>A0ABD0M0J5</accession>
<dbReference type="InterPro" id="IPR017452">
    <property type="entry name" value="GPCR_Rhodpsn_7TM"/>
</dbReference>
<feature type="region of interest" description="Disordered" evidence="5">
    <location>
        <begin position="157"/>
        <end position="185"/>
    </location>
</feature>
<proteinExistence type="predicted"/>
<comment type="caution">
    <text evidence="8">The sequence shown here is derived from an EMBL/GenBank/DDBJ whole genome shotgun (WGS) entry which is preliminary data.</text>
</comment>
<dbReference type="InterPro" id="IPR052954">
    <property type="entry name" value="GPCR-Ligand_Int"/>
</dbReference>
<reference evidence="8 9" key="1">
    <citation type="journal article" date="2023" name="Sci. Data">
        <title>Genome assembly of the Korean intertidal mud-creeper Batillaria attramentaria.</title>
        <authorList>
            <person name="Patra A.K."/>
            <person name="Ho P.T."/>
            <person name="Jun S."/>
            <person name="Lee S.J."/>
            <person name="Kim Y."/>
            <person name="Won Y.J."/>
        </authorList>
    </citation>
    <scope>NUCLEOTIDE SEQUENCE [LARGE SCALE GENOMIC DNA]</scope>
    <source>
        <strain evidence="8">Wonlab-2016</strain>
    </source>
</reference>
<feature type="transmembrane region" description="Helical" evidence="6">
    <location>
        <begin position="270"/>
        <end position="290"/>
    </location>
</feature>
<name>A0ABD0M0J5_9CAEN</name>
<feature type="domain" description="G-protein coupled receptors family 1 profile" evidence="7">
    <location>
        <begin position="282"/>
        <end position="537"/>
    </location>
</feature>
<feature type="transmembrane region" description="Helical" evidence="6">
    <location>
        <begin position="427"/>
        <end position="453"/>
    </location>
</feature>
<sequence>EKPLSVDVKRNSIQITRSGSLSFPASFLYSIPIRPNSVSIPRNFSLRRVTRTRSSGKIRAGSTGKPRFRSRKQVKNNRPVIAARVTCHAQEDAGDLRSHTRIGHTLRTEKCVCLESTSYVYAVLYTLIARKEARETRFLFVGPRVSRRAIIHHTTRRGGAGLQTPPTARPPDHTTSFEPNSNGHQEGLIDRLVGAASGNDKAMMEEWPSSVMTATPPGPDGIYYMDGGPEDNQSWSSDGNISNPAATLQKLYEDLLAHPNIRMRDELLRYLTPVLIVFGNFSNLLALIVLRRKNLRQQSVCFYMAAYAVANILVLDLILGIQWFCFVLEKTYIAMLTDSLCRLWTFATNVIIYCGIWFVVMMSIDRFIYLCYAHKATSYCTVFAAKAIVVIVMIGLIVVSIHAMWIFELQPQGCFVSYEQQDLHTMIWPWWSATIYSYLPLALLFLINITLSVSLCLKRHRQRRSQQVGEGDDFAITTLVISSCFWLLTVPATAINVIDIHYPSAWLSIDLIAEIELTKKITEILSHVNQTLLGVILMIFSRAFRQEVFSLVQAVRFKRRPKVYEMGNMNEDSRGCVAVGTCSNGSSRSAANNAATTSRTDIEYQVCSSTDPTTTTSV</sequence>
<evidence type="ECO:0000313" key="8">
    <source>
        <dbReference type="EMBL" id="KAK7505211.1"/>
    </source>
</evidence>
<comment type="subcellular location">
    <subcellularLocation>
        <location evidence="1">Membrane</location>
    </subcellularLocation>
</comment>
<evidence type="ECO:0000256" key="5">
    <source>
        <dbReference type="SAM" id="MobiDB-lite"/>
    </source>
</evidence>
<keyword evidence="4 6" id="KW-0472">Membrane</keyword>
<organism evidence="8 9">
    <name type="scientific">Batillaria attramentaria</name>
    <dbReference type="NCBI Taxonomy" id="370345"/>
    <lineage>
        <taxon>Eukaryota</taxon>
        <taxon>Metazoa</taxon>
        <taxon>Spiralia</taxon>
        <taxon>Lophotrochozoa</taxon>
        <taxon>Mollusca</taxon>
        <taxon>Gastropoda</taxon>
        <taxon>Caenogastropoda</taxon>
        <taxon>Sorbeoconcha</taxon>
        <taxon>Cerithioidea</taxon>
        <taxon>Batillariidae</taxon>
        <taxon>Batillaria</taxon>
    </lineage>
</organism>
<dbReference type="InterPro" id="IPR000276">
    <property type="entry name" value="GPCR_Rhodpsn"/>
</dbReference>
<feature type="compositionally biased region" description="Polar residues" evidence="5">
    <location>
        <begin position="173"/>
        <end position="184"/>
    </location>
</feature>
<evidence type="ECO:0000259" key="7">
    <source>
        <dbReference type="PROSITE" id="PS50262"/>
    </source>
</evidence>
<dbReference type="GO" id="GO:0016020">
    <property type="term" value="C:membrane"/>
    <property type="evidence" value="ECO:0007669"/>
    <property type="project" value="UniProtKB-SubCell"/>
</dbReference>
<evidence type="ECO:0000256" key="2">
    <source>
        <dbReference type="ARBA" id="ARBA00022692"/>
    </source>
</evidence>
<keyword evidence="2 6" id="KW-0812">Transmembrane</keyword>